<dbReference type="EMBL" id="CP024608">
    <property type="protein sequence ID" value="ATQ77947.1"/>
    <property type="molecule type" value="Genomic_DNA"/>
</dbReference>
<dbReference type="KEGG" id="mass:CR152_28160"/>
<reference evidence="1" key="1">
    <citation type="submission" date="2017-10" db="EMBL/GenBank/DDBJ databases">
        <title>Massilia psychrophilum sp. nov., a novel purple-pigmented bacterium isolated from Tianshan glacier, Xinjiang Municipality, China.</title>
        <authorList>
            <person name="Wang H."/>
        </authorList>
    </citation>
    <scope>NUCLEOTIDE SEQUENCE [LARGE SCALE GENOMIC DNA]</scope>
    <source>
        <strain evidence="1">B2</strain>
    </source>
</reference>
<protein>
    <recommendedName>
        <fullName evidence="3">Pilus assembly protein PilM</fullName>
    </recommendedName>
</protein>
<gene>
    <name evidence="1" type="ORF">CR152_28160</name>
</gene>
<accession>A0A2D2DSJ5</accession>
<proteinExistence type="predicted"/>
<evidence type="ECO:0008006" key="3">
    <source>
        <dbReference type="Google" id="ProtNLM"/>
    </source>
</evidence>
<keyword evidence="2" id="KW-1185">Reference proteome</keyword>
<name>A0A2D2DSJ5_9BURK</name>
<dbReference type="RefSeq" id="WP_099880560.1">
    <property type="nucleotide sequence ID" value="NZ_CP024608.1"/>
</dbReference>
<sequence>MSRWQAENIGVDIGAHTIALRRGAQRTTLKAHGGDWTAMKAELAQLLPARARLSVRVADCWSRTFLLEPPAGISGLRDCRLLLDARFETLYGQTPADWLLQADWQADAPMLACAIPRSLRQALAGFSLARVLPALLQDWNRHCAVLPADGVWCAAADGVVNLLIWHKARLQLVRQQPGQDVDGLLALELARLGVALPAACFWSGPAMPAGWTHLEAAA</sequence>
<dbReference type="OrthoDB" id="9111805at2"/>
<dbReference type="Proteomes" id="UP000229897">
    <property type="component" value="Chromosome"/>
</dbReference>
<dbReference type="AlphaFoldDB" id="A0A2D2DSJ5"/>
<organism evidence="1 2">
    <name type="scientific">Massilia violaceinigra</name>
    <dbReference type="NCBI Taxonomy" id="2045208"/>
    <lineage>
        <taxon>Bacteria</taxon>
        <taxon>Pseudomonadati</taxon>
        <taxon>Pseudomonadota</taxon>
        <taxon>Betaproteobacteria</taxon>
        <taxon>Burkholderiales</taxon>
        <taxon>Oxalobacteraceae</taxon>
        <taxon>Telluria group</taxon>
        <taxon>Massilia</taxon>
    </lineage>
</organism>
<evidence type="ECO:0000313" key="1">
    <source>
        <dbReference type="EMBL" id="ATQ77947.1"/>
    </source>
</evidence>
<evidence type="ECO:0000313" key="2">
    <source>
        <dbReference type="Proteomes" id="UP000229897"/>
    </source>
</evidence>